<gene>
    <name evidence="5" type="ORF">H6G97_00710</name>
</gene>
<dbReference type="Proteomes" id="UP000623440">
    <property type="component" value="Unassembled WGS sequence"/>
</dbReference>
<dbReference type="RefSeq" id="WP_190938834.1">
    <property type="nucleotide sequence ID" value="NZ_JACJSI010000001.1"/>
</dbReference>
<evidence type="ECO:0000313" key="6">
    <source>
        <dbReference type="Proteomes" id="UP000623440"/>
    </source>
</evidence>
<feature type="repeat" description="TPR" evidence="3">
    <location>
        <begin position="126"/>
        <end position="159"/>
    </location>
</feature>
<feature type="domain" description="CHAT" evidence="4">
    <location>
        <begin position="450"/>
        <end position="697"/>
    </location>
</feature>
<evidence type="ECO:0000256" key="2">
    <source>
        <dbReference type="ARBA" id="ARBA00022803"/>
    </source>
</evidence>
<reference evidence="5 6" key="1">
    <citation type="journal article" date="2020" name="ISME J.">
        <title>Comparative genomics reveals insights into cyanobacterial evolution and habitat adaptation.</title>
        <authorList>
            <person name="Chen M.Y."/>
            <person name="Teng W.K."/>
            <person name="Zhao L."/>
            <person name="Hu C.X."/>
            <person name="Zhou Y.K."/>
            <person name="Han B.P."/>
            <person name="Song L.R."/>
            <person name="Shu W.S."/>
        </authorList>
    </citation>
    <scope>NUCLEOTIDE SEQUENCE [LARGE SCALE GENOMIC DNA]</scope>
    <source>
        <strain evidence="5 6">FACHB-838</strain>
    </source>
</reference>
<dbReference type="InterPro" id="IPR019734">
    <property type="entry name" value="TPR_rpt"/>
</dbReference>
<dbReference type="Pfam" id="PF12770">
    <property type="entry name" value="CHAT"/>
    <property type="match status" value="1"/>
</dbReference>
<comment type="caution">
    <text evidence="5">The sequence shown here is derived from an EMBL/GenBank/DDBJ whole genome shotgun (WGS) entry which is preliminary data.</text>
</comment>
<dbReference type="EMBL" id="JACJSI010000001">
    <property type="protein sequence ID" value="MBD2528156.1"/>
    <property type="molecule type" value="Genomic_DNA"/>
</dbReference>
<evidence type="ECO:0000313" key="5">
    <source>
        <dbReference type="EMBL" id="MBD2528156.1"/>
    </source>
</evidence>
<keyword evidence="1" id="KW-0677">Repeat</keyword>
<dbReference type="PROSITE" id="PS50005">
    <property type="entry name" value="TPR"/>
    <property type="match status" value="2"/>
</dbReference>
<evidence type="ECO:0000256" key="3">
    <source>
        <dbReference type="PROSITE-ProRule" id="PRU00339"/>
    </source>
</evidence>
<proteinExistence type="predicted"/>
<dbReference type="InterPro" id="IPR024983">
    <property type="entry name" value="CHAT_dom"/>
</dbReference>
<dbReference type="InterPro" id="IPR051685">
    <property type="entry name" value="Ycf3/AcsC/BcsC/TPR_MFPF"/>
</dbReference>
<name>A0ABR8DFK6_9NOSO</name>
<dbReference type="InterPro" id="IPR011990">
    <property type="entry name" value="TPR-like_helical_dom_sf"/>
</dbReference>
<organism evidence="5 6">
    <name type="scientific">Nostoc flagelliforme FACHB-838</name>
    <dbReference type="NCBI Taxonomy" id="2692904"/>
    <lineage>
        <taxon>Bacteria</taxon>
        <taxon>Bacillati</taxon>
        <taxon>Cyanobacteriota</taxon>
        <taxon>Cyanophyceae</taxon>
        <taxon>Nostocales</taxon>
        <taxon>Nostocaceae</taxon>
        <taxon>Nostoc</taxon>
    </lineage>
</organism>
<keyword evidence="6" id="KW-1185">Reference proteome</keyword>
<feature type="repeat" description="TPR" evidence="3">
    <location>
        <begin position="44"/>
        <end position="77"/>
    </location>
</feature>
<keyword evidence="2 3" id="KW-0802">TPR repeat</keyword>
<dbReference type="Gene3D" id="1.25.40.10">
    <property type="entry name" value="Tetratricopeptide repeat domain"/>
    <property type="match status" value="2"/>
</dbReference>
<sequence>MNILHLASYYYLVSIFGQIIQTQSMLSKAKEIGRRAIQSALKVPEQLFDQADQQAQEGEYQAAIDSLDQALALRPRDSKFWYHKGNILAYNLKKSLQALEAFDNALKFITDDNNFPTQTKKNNFRKQVLNGSGNVLKDLTRYNYAIDAYQEALKIDPSYWQARKQWGSVIFSWFHEYSTALAKLDEGLLLSQAQLNHSYPEVRNYHQQGCGQLHRSKGKIHYKHGLRQSDPFPYWKKAEKSYQEAVRFLNPQTKEYLKVIEDLIQVFLALGKIQEAEHLQRVGLDLLNRLLVQAKSFRQKRILALEFTGFNQLTVDILVRNGKILNAWQTAEEGKNICLKWLLWEQDLLVPTYEQTQQLLDTSTAAIYWHLSPAALTTFVLKPNTPVPILINPSPSSNHSKIPESLKRLLEFEKWVSDWDQVYSNYRDKGKEETRDQQNNPWRITMDTILEELKRILDIPAIEAQLTGVNDLILIPHRDLHRFPLHALFNERFTIAYLPSVQVGLNMQNQDPMEGWHTKPLLNVDDPAIDGIDPMPYAQLESAIVRQLFANSTAIIGDQATKANVIEKLDNNYHVFHFTGHGEYNSDQPENSRLGLANDDYLSAKEISQFNLESCDLVTIAACETALTGNQTITTEYVGLVSAFLRAKVTNVLSSLWTVEETSSAWIMIRFYQFLQEGMPPARALNQAQQWLRTVTNADLATWLCTLSAIEDLDPLIKQELEQQTYSIREEYSTIELLNSP</sequence>
<evidence type="ECO:0000256" key="1">
    <source>
        <dbReference type="ARBA" id="ARBA00022737"/>
    </source>
</evidence>
<accession>A0ABR8DFK6</accession>
<dbReference type="SMART" id="SM00028">
    <property type="entry name" value="TPR"/>
    <property type="match status" value="3"/>
</dbReference>
<dbReference type="PANTHER" id="PTHR44943:SF4">
    <property type="entry name" value="TPR REPEAT-CONTAINING PROTEIN MJ0798"/>
    <property type="match status" value="1"/>
</dbReference>
<dbReference type="PANTHER" id="PTHR44943">
    <property type="entry name" value="CELLULOSE SYNTHASE OPERON PROTEIN C"/>
    <property type="match status" value="1"/>
</dbReference>
<dbReference type="SUPFAM" id="SSF48452">
    <property type="entry name" value="TPR-like"/>
    <property type="match status" value="1"/>
</dbReference>
<protein>
    <submittedName>
        <fullName evidence="5">CHAT domain-containing protein</fullName>
    </submittedName>
</protein>
<evidence type="ECO:0000259" key="4">
    <source>
        <dbReference type="Pfam" id="PF12770"/>
    </source>
</evidence>